<gene>
    <name evidence="2" type="ORF">CK820_G0042854</name>
</gene>
<sequence length="191" mass="21772">EPLPGQVCSTFTLCLHYRNQRFRSKPVACACEPDFHDGFLLEVHRESLGDGTRMADSTTMLSISDPIHMVLIKTDIFGETTLVASYFLEWRSVLGSENGVTSLTVELMGVGTESKVSVGILNIKLEMYPPLNQTLSQEVVNTQLALERQKTAEKERLFLVYAKQWWREYLQIRPSHNSRLVKIFAQVCKLY</sequence>
<feature type="non-terminal residue" evidence="2">
    <location>
        <position position="1"/>
    </location>
</feature>
<dbReference type="Proteomes" id="UP000236370">
    <property type="component" value="Unassembled WGS sequence"/>
</dbReference>
<name>A0A2J8JZU8_PANTR</name>
<feature type="domain" description="CEP76 C2" evidence="1">
    <location>
        <begin position="2"/>
        <end position="132"/>
    </location>
</feature>
<proteinExistence type="predicted"/>
<organism evidence="2 3">
    <name type="scientific">Pan troglodytes</name>
    <name type="common">Chimpanzee</name>
    <dbReference type="NCBI Taxonomy" id="9598"/>
    <lineage>
        <taxon>Eukaryota</taxon>
        <taxon>Metazoa</taxon>
        <taxon>Chordata</taxon>
        <taxon>Craniata</taxon>
        <taxon>Vertebrata</taxon>
        <taxon>Euteleostomi</taxon>
        <taxon>Mammalia</taxon>
        <taxon>Eutheria</taxon>
        <taxon>Euarchontoglires</taxon>
        <taxon>Primates</taxon>
        <taxon>Haplorrhini</taxon>
        <taxon>Catarrhini</taxon>
        <taxon>Hominidae</taxon>
        <taxon>Pan</taxon>
    </lineage>
</organism>
<dbReference type="PANTHER" id="PTHR46436:SF1">
    <property type="entry name" value="CENTROSOMAL PROTEIN OF 76 KDA"/>
    <property type="match status" value="1"/>
</dbReference>
<dbReference type="EMBL" id="NBAG03000406">
    <property type="protein sequence ID" value="PNI28287.1"/>
    <property type="molecule type" value="Genomic_DNA"/>
</dbReference>
<accession>A0A2J8JZU8</accession>
<dbReference type="InterPro" id="IPR028926">
    <property type="entry name" value="CEP76-C2"/>
</dbReference>
<evidence type="ECO:0000259" key="1">
    <source>
        <dbReference type="Pfam" id="PF15627"/>
    </source>
</evidence>
<evidence type="ECO:0000313" key="3">
    <source>
        <dbReference type="Proteomes" id="UP000236370"/>
    </source>
</evidence>
<comment type="caution">
    <text evidence="2">The sequence shown here is derived from an EMBL/GenBank/DDBJ whole genome shotgun (WGS) entry which is preliminary data.</text>
</comment>
<dbReference type="InterPro" id="IPR052299">
    <property type="entry name" value="CEP76"/>
</dbReference>
<protein>
    <submittedName>
        <fullName evidence="2">CEP76 isoform 8</fullName>
    </submittedName>
</protein>
<dbReference type="PANTHER" id="PTHR46436">
    <property type="entry name" value="CENTROSOMAL PROTEIN OF 76 KDA"/>
    <property type="match status" value="1"/>
</dbReference>
<dbReference type="AlphaFoldDB" id="A0A2J8JZU8"/>
<reference evidence="2 3" key="1">
    <citation type="submission" date="2017-12" db="EMBL/GenBank/DDBJ databases">
        <title>High-resolution comparative analysis of great ape genomes.</title>
        <authorList>
            <person name="Pollen A."/>
            <person name="Hastie A."/>
            <person name="Hormozdiari F."/>
            <person name="Dougherty M."/>
            <person name="Liu R."/>
            <person name="Chaisson M."/>
            <person name="Hoppe E."/>
            <person name="Hill C."/>
            <person name="Pang A."/>
            <person name="Hillier L."/>
            <person name="Baker C."/>
            <person name="Armstrong J."/>
            <person name="Shendure J."/>
            <person name="Paten B."/>
            <person name="Wilson R."/>
            <person name="Chao H."/>
            <person name="Schneider V."/>
            <person name="Ventura M."/>
            <person name="Kronenberg Z."/>
            <person name="Murali S."/>
            <person name="Gordon D."/>
            <person name="Cantsilieris S."/>
            <person name="Munson K."/>
            <person name="Nelson B."/>
            <person name="Raja A."/>
            <person name="Underwood J."/>
            <person name="Diekhans M."/>
            <person name="Fiddes I."/>
            <person name="Haussler D."/>
            <person name="Eichler E."/>
        </authorList>
    </citation>
    <scope>NUCLEOTIDE SEQUENCE [LARGE SCALE GENOMIC DNA]</scope>
    <source>
        <strain evidence="2">Yerkes chimp pedigree #C0471</strain>
    </source>
</reference>
<dbReference type="Pfam" id="PF15627">
    <property type="entry name" value="CEP76-C2"/>
    <property type="match status" value="1"/>
</dbReference>
<evidence type="ECO:0000313" key="2">
    <source>
        <dbReference type="EMBL" id="PNI28287.1"/>
    </source>
</evidence>